<proteinExistence type="predicted"/>
<dbReference type="AlphaFoldDB" id="A0A931AH54"/>
<name>A0A931AH54_9ACTN</name>
<sequence length="115" mass="12664">MRFDGVFIMFSELSPDGRTVAAVDFPELKNNQITLLDAKTGRTLRKVPIRGLPRTASVNGTATWPNRSEVTVVVNDSGRMYTYAVDVGTGRARRSAHYAVQMNNTVTLPGVGYSW</sequence>
<dbReference type="EMBL" id="JADOGI010000120">
    <property type="protein sequence ID" value="MBF8190383.1"/>
    <property type="molecule type" value="Genomic_DNA"/>
</dbReference>
<dbReference type="InterPro" id="IPR015943">
    <property type="entry name" value="WD40/YVTN_repeat-like_dom_sf"/>
</dbReference>
<protein>
    <submittedName>
        <fullName evidence="1">Uncharacterized protein</fullName>
    </submittedName>
</protein>
<dbReference type="SUPFAM" id="SSF50969">
    <property type="entry name" value="YVTN repeat-like/Quinoprotein amine dehydrogenase"/>
    <property type="match status" value="1"/>
</dbReference>
<dbReference type="Gene3D" id="2.130.10.10">
    <property type="entry name" value="YVTN repeat-like/Quinoprotein amine dehydrogenase"/>
    <property type="match status" value="1"/>
</dbReference>
<dbReference type="InterPro" id="IPR011044">
    <property type="entry name" value="Quino_amine_DH_bsu"/>
</dbReference>
<evidence type="ECO:0000313" key="1">
    <source>
        <dbReference type="EMBL" id="MBF8190383.1"/>
    </source>
</evidence>
<accession>A0A931AH54</accession>
<comment type="caution">
    <text evidence="1">The sequence shown here is derived from an EMBL/GenBank/DDBJ whole genome shotgun (WGS) entry which is preliminary data.</text>
</comment>
<organism evidence="1 2">
    <name type="scientific">Nonomuraea cypriaca</name>
    <dbReference type="NCBI Taxonomy" id="1187855"/>
    <lineage>
        <taxon>Bacteria</taxon>
        <taxon>Bacillati</taxon>
        <taxon>Actinomycetota</taxon>
        <taxon>Actinomycetes</taxon>
        <taxon>Streptosporangiales</taxon>
        <taxon>Streptosporangiaceae</taxon>
        <taxon>Nonomuraea</taxon>
    </lineage>
</organism>
<dbReference type="Proteomes" id="UP000605361">
    <property type="component" value="Unassembled WGS sequence"/>
</dbReference>
<gene>
    <name evidence="1" type="ORF">ITP53_32670</name>
</gene>
<keyword evidence="2" id="KW-1185">Reference proteome</keyword>
<evidence type="ECO:0000313" key="2">
    <source>
        <dbReference type="Proteomes" id="UP000605361"/>
    </source>
</evidence>
<dbReference type="RefSeq" id="WP_195899308.1">
    <property type="nucleotide sequence ID" value="NZ_JADOGI010000120.1"/>
</dbReference>
<reference evidence="1" key="1">
    <citation type="submission" date="2020-11" db="EMBL/GenBank/DDBJ databases">
        <title>Whole-genome analyses of Nonomuraea sp. K274.</title>
        <authorList>
            <person name="Veyisoglu A."/>
        </authorList>
    </citation>
    <scope>NUCLEOTIDE SEQUENCE</scope>
    <source>
        <strain evidence="1">K274</strain>
    </source>
</reference>